<proteinExistence type="predicted"/>
<dbReference type="InterPro" id="IPR051268">
    <property type="entry name" value="Type-I_R_enzyme_R_subunit"/>
</dbReference>
<dbReference type="SUPFAM" id="SSF52540">
    <property type="entry name" value="P-loop containing nucleoside triphosphate hydrolases"/>
    <property type="match status" value="1"/>
</dbReference>
<dbReference type="Pfam" id="PF22679">
    <property type="entry name" value="T1R_D3-like"/>
    <property type="match status" value="1"/>
</dbReference>
<name>A0A327NN19_9BACT</name>
<dbReference type="Pfam" id="PF12008">
    <property type="entry name" value="EcoR124_C"/>
    <property type="match status" value="1"/>
</dbReference>
<evidence type="ECO:0000256" key="1">
    <source>
        <dbReference type="ARBA" id="ARBA00022747"/>
    </source>
</evidence>
<keyword evidence="1" id="KW-0680">Restriction system</keyword>
<sequence length="815" mass="94408">MGQSLIEIAQTLKNTTKKVQLIYAFNGTGKTRLSREFRLLIAPKSIETEEETSIKILYYNAFTEDLFFWDNDLDSDVNRKLTIRPNGFTNLALTFLRDQGIDGNIVAHFQRYTNPFLTPRFSPDFSEVTFSIDRGDDQRISNVKISKGEESNFIWCVFYSLLEQVIEVLNIAEPDERSTGDFNKLEYVFIDDPVSSLDDTHLIELAVNIAELIKSSTSELKFIITTHNPLFYNVLFNEFNNADSRYGYKPRHGIKSRFEKLNDGTFSLVEQHKDSPFSYHLFLLSELEKAIVSGSIQKYHFNFLRNLFEKTSTFLGYNKWEELLPQESREAYYRRIINLSSHSKHNGEEISIIEENDKRVLSYLVGEIKRVYDETFEPSAMDSSAKEFLTKAINDYNAMFRTSYSADSKEFQNYYRDLAKRVKSKEVDLLIVVGMFLTGFDAPTLNTLFVDKNLRYHGLMQAFSRTNRIYNATKTFGNIVTFRDLEQATIEAITLFGDKNTKNVVLEKSYDEYLEGFTDVATGEARRGYIDVVKELNEKFPDPDAIATEKEKKEFSKLFGEYLRVENILQNYDEFTNLKALQAIDIHDADAIEEFKETHFLSDDDIASMQKISLLTDRTIQDYRSTYNDIRDWLRREKSGKEAESSKIDWDDVVFEVDLLKSQEINLDYILELIFEHNKKTKDKVALVEEVRRVIRASIGNRAKESLVVDFINETDLDAIQNKADIIDLFFTYAQGKQKAEASELIEEENLNETEAKRYITASLKREYASENGTELNALLPKMSPLNPQYLTKKQSVFRKLTLFIEKFKGVGGQL</sequence>
<dbReference type="Pfam" id="PF13166">
    <property type="entry name" value="AAA_13"/>
    <property type="match status" value="1"/>
</dbReference>
<evidence type="ECO:0000259" key="3">
    <source>
        <dbReference type="Pfam" id="PF13166"/>
    </source>
</evidence>
<reference evidence="5 6" key="1">
    <citation type="submission" date="2018-06" db="EMBL/GenBank/DDBJ databases">
        <title>Spirosoma sp. HMF3257 Genome sequencing and assembly.</title>
        <authorList>
            <person name="Kang H."/>
            <person name="Cha I."/>
            <person name="Kim H."/>
            <person name="Kang J."/>
            <person name="Joh K."/>
        </authorList>
    </citation>
    <scope>NUCLEOTIDE SEQUENCE [LARGE SCALE GENOMIC DNA]</scope>
    <source>
        <strain evidence="5 6">HMF3257</strain>
    </source>
</reference>
<dbReference type="InterPro" id="IPR022625">
    <property type="entry name" value="TypeI_RM_Rsu_C"/>
</dbReference>
<accession>A0A327NN19</accession>
<dbReference type="InterPro" id="IPR027417">
    <property type="entry name" value="P-loop_NTPase"/>
</dbReference>
<dbReference type="InterPro" id="IPR055180">
    <property type="entry name" value="HsdR_RecA-like_helicase_dom_2"/>
</dbReference>
<dbReference type="Gene3D" id="1.20.58.2040">
    <property type="match status" value="1"/>
</dbReference>
<dbReference type="CDD" id="cd18800">
    <property type="entry name" value="SF2_C_EcoR124I-like"/>
    <property type="match status" value="1"/>
</dbReference>
<dbReference type="Gene3D" id="3.40.50.300">
    <property type="entry name" value="P-loop containing nucleotide triphosphate hydrolases"/>
    <property type="match status" value="1"/>
</dbReference>
<feature type="domain" description="Protein CR006 P-loop" evidence="3">
    <location>
        <begin position="130"/>
        <end position="346"/>
    </location>
</feature>
<dbReference type="OrthoDB" id="9758243at2"/>
<evidence type="ECO:0000259" key="4">
    <source>
        <dbReference type="Pfam" id="PF22679"/>
    </source>
</evidence>
<dbReference type="PANTHER" id="PTHR30195:SF16">
    <property type="entry name" value="TYPE I RESTRICTION ENZYME ENDONUCLEASE SUBUNIT"/>
    <property type="match status" value="1"/>
</dbReference>
<dbReference type="RefSeq" id="WP_111343836.1">
    <property type="nucleotide sequence ID" value="NZ_QLII01000001.1"/>
</dbReference>
<comment type="caution">
    <text evidence="5">The sequence shown here is derived from an EMBL/GenBank/DDBJ whole genome shotgun (WGS) entry which is preliminary data.</text>
</comment>
<evidence type="ECO:0000259" key="2">
    <source>
        <dbReference type="Pfam" id="PF12008"/>
    </source>
</evidence>
<organism evidence="5 6">
    <name type="scientific">Spirosoma telluris</name>
    <dbReference type="NCBI Taxonomy" id="2183553"/>
    <lineage>
        <taxon>Bacteria</taxon>
        <taxon>Pseudomonadati</taxon>
        <taxon>Bacteroidota</taxon>
        <taxon>Cytophagia</taxon>
        <taxon>Cytophagales</taxon>
        <taxon>Cytophagaceae</taxon>
        <taxon>Spirosoma</taxon>
    </lineage>
</organism>
<evidence type="ECO:0000313" key="5">
    <source>
        <dbReference type="EMBL" id="RAI75426.1"/>
    </source>
</evidence>
<dbReference type="Proteomes" id="UP000249016">
    <property type="component" value="Unassembled WGS sequence"/>
</dbReference>
<protein>
    <submittedName>
        <fullName evidence="5">Uncharacterized protein</fullName>
    </submittedName>
</protein>
<dbReference type="GO" id="GO:0009307">
    <property type="term" value="P:DNA restriction-modification system"/>
    <property type="evidence" value="ECO:0007669"/>
    <property type="project" value="UniProtKB-KW"/>
</dbReference>
<dbReference type="InterPro" id="IPR026866">
    <property type="entry name" value="CR006_AAA"/>
</dbReference>
<keyword evidence="6" id="KW-1185">Reference proteome</keyword>
<evidence type="ECO:0000313" key="6">
    <source>
        <dbReference type="Proteomes" id="UP000249016"/>
    </source>
</evidence>
<feature type="domain" description="Restriction endonuclease type I HsdR second RecA-like helicase" evidence="4">
    <location>
        <begin position="370"/>
        <end position="484"/>
    </location>
</feature>
<feature type="domain" description="Type I restriction enzyme R protein C-terminal" evidence="2">
    <location>
        <begin position="505"/>
        <end position="808"/>
    </location>
</feature>
<gene>
    <name evidence="5" type="ORF">HMF3257_16880</name>
</gene>
<dbReference type="PANTHER" id="PTHR30195">
    <property type="entry name" value="TYPE I SITE-SPECIFIC DEOXYRIBONUCLEASE PROTEIN SUBUNIT M AND R"/>
    <property type="match status" value="1"/>
</dbReference>
<dbReference type="EMBL" id="QLII01000001">
    <property type="protein sequence ID" value="RAI75426.1"/>
    <property type="molecule type" value="Genomic_DNA"/>
</dbReference>
<dbReference type="AlphaFoldDB" id="A0A327NN19"/>
<dbReference type="Gene3D" id="1.10.10.2110">
    <property type="match status" value="1"/>
</dbReference>